<dbReference type="Proteomes" id="UP000077266">
    <property type="component" value="Unassembled WGS sequence"/>
</dbReference>
<proteinExistence type="predicted"/>
<evidence type="ECO:0000313" key="2">
    <source>
        <dbReference type="Proteomes" id="UP000077266"/>
    </source>
</evidence>
<organism evidence="1 2">
    <name type="scientific">Exidia glandulosa HHB12029</name>
    <dbReference type="NCBI Taxonomy" id="1314781"/>
    <lineage>
        <taxon>Eukaryota</taxon>
        <taxon>Fungi</taxon>
        <taxon>Dikarya</taxon>
        <taxon>Basidiomycota</taxon>
        <taxon>Agaricomycotina</taxon>
        <taxon>Agaricomycetes</taxon>
        <taxon>Auriculariales</taxon>
        <taxon>Exidiaceae</taxon>
        <taxon>Exidia</taxon>
    </lineage>
</organism>
<dbReference type="InParanoid" id="A0A165DFD4"/>
<gene>
    <name evidence="1" type="ORF">EXIGLDRAFT_289616</name>
</gene>
<keyword evidence="2" id="KW-1185">Reference proteome</keyword>
<evidence type="ECO:0000313" key="1">
    <source>
        <dbReference type="EMBL" id="KZV84424.1"/>
    </source>
</evidence>
<name>A0A165DFD4_EXIGL</name>
<protein>
    <submittedName>
        <fullName evidence="1">Uncharacterized protein</fullName>
    </submittedName>
</protein>
<accession>A0A165DFD4</accession>
<dbReference type="EMBL" id="KV426225">
    <property type="protein sequence ID" value="KZV84424.1"/>
    <property type="molecule type" value="Genomic_DNA"/>
</dbReference>
<reference evidence="1 2" key="1">
    <citation type="journal article" date="2016" name="Mol. Biol. Evol.">
        <title>Comparative Genomics of Early-Diverging Mushroom-Forming Fungi Provides Insights into the Origins of Lignocellulose Decay Capabilities.</title>
        <authorList>
            <person name="Nagy L.G."/>
            <person name="Riley R."/>
            <person name="Tritt A."/>
            <person name="Adam C."/>
            <person name="Daum C."/>
            <person name="Floudas D."/>
            <person name="Sun H."/>
            <person name="Yadav J.S."/>
            <person name="Pangilinan J."/>
            <person name="Larsson K.H."/>
            <person name="Matsuura K."/>
            <person name="Barry K."/>
            <person name="Labutti K."/>
            <person name="Kuo R."/>
            <person name="Ohm R.A."/>
            <person name="Bhattacharya S.S."/>
            <person name="Shirouzu T."/>
            <person name="Yoshinaga Y."/>
            <person name="Martin F.M."/>
            <person name="Grigoriev I.V."/>
            <person name="Hibbett D.S."/>
        </authorList>
    </citation>
    <scope>NUCLEOTIDE SEQUENCE [LARGE SCALE GENOMIC DNA]</scope>
    <source>
        <strain evidence="1 2">HHB12029</strain>
    </source>
</reference>
<sequence>MDKDFCRSYSREGHHAAGRCRASRRVATSKRAYEVTLTSIRRRTTLHGSRLFPSLILITLSTQERIRERSAHMVQRLSIHTYWSAGPFVLINATCARDLNSLRLRRLMGSVL</sequence>
<dbReference type="AlphaFoldDB" id="A0A165DFD4"/>